<dbReference type="EMBL" id="QWKP01000205">
    <property type="protein sequence ID" value="RHA39378.1"/>
    <property type="molecule type" value="Genomic_DNA"/>
</dbReference>
<feature type="domain" description="GerMN" evidence="2">
    <location>
        <begin position="198"/>
        <end position="288"/>
    </location>
</feature>
<dbReference type="InterPro" id="IPR059026">
    <property type="entry name" value="LpqB_N"/>
</dbReference>
<organism evidence="3 4">
    <name type="scientific">Cellulomonas rhizosphaerae</name>
    <dbReference type="NCBI Taxonomy" id="2293719"/>
    <lineage>
        <taxon>Bacteria</taxon>
        <taxon>Bacillati</taxon>
        <taxon>Actinomycetota</taxon>
        <taxon>Actinomycetes</taxon>
        <taxon>Micrococcales</taxon>
        <taxon>Cellulomonadaceae</taxon>
        <taxon>Cellulomonas</taxon>
    </lineage>
</organism>
<sequence>MSARVRGAALALVVLLLAACTSMPTSGPVVRSDVVVSDEGRADPLPEGPQAGAGPVDIVQSFLIAGANGFQGEFVTAREYLAGDARQSWKPLAGVVVAGALTYSTTSKTQVTVDVPVLARVDGDGRYTEAPPDARESVTYDLVRNSEGEWRISGVPDGLVLAKPVFDARFRSASIYFLSADETFLVPETRWLPEDKLPTHVMKALLAGPSPWLRDAVVTAIPDGTQLKPEAIVVTGAGVAEVGVEPAATVLAAQRKLFLAQINASLRLLPGVGSVQVTAGGVNGVILEGAATLDQGPMPDVPIEMLQAGKLVALAGNGVKPVDGIGSLEGLGIRYPARDEDGDVRVGVSGGSSLVTLPSGGKAGTTLLTGSDLVAPSVDRFGWAWTATTADGLVAGRTGAKPVSITADFLQGRQVRSVRVARDGTRVAVISSGADGVAVDVGAVVRDANGAPQQIGEVIRAGSLLTDATSLVWKDESTLAVIGRSAGTLAVHLVPVSGPTVALPEVADLDALAGGSVPYVTTTDGTLRRYTASSWAAVPGVEGVMDPSFPG</sequence>
<name>A0A413RKB7_9CELL</name>
<keyword evidence="1" id="KW-0732">Signal</keyword>
<comment type="caution">
    <text evidence="3">The sequence shown here is derived from an EMBL/GenBank/DDBJ whole genome shotgun (WGS) entry which is preliminary data.</text>
</comment>
<dbReference type="InterPro" id="IPR019606">
    <property type="entry name" value="GerMN"/>
</dbReference>
<dbReference type="SMART" id="SM00909">
    <property type="entry name" value="Germane"/>
    <property type="match status" value="1"/>
</dbReference>
<dbReference type="AlphaFoldDB" id="A0A413RKB7"/>
<dbReference type="Pfam" id="PF10647">
    <property type="entry name" value="Gmad1"/>
    <property type="match status" value="1"/>
</dbReference>
<dbReference type="PROSITE" id="PS51257">
    <property type="entry name" value="PROKAR_LIPOPROTEIN"/>
    <property type="match status" value="1"/>
</dbReference>
<evidence type="ECO:0000313" key="4">
    <source>
        <dbReference type="Proteomes" id="UP000283374"/>
    </source>
</evidence>
<dbReference type="Pfam" id="PF10646">
    <property type="entry name" value="Germane"/>
    <property type="match status" value="1"/>
</dbReference>
<feature type="signal peptide" evidence="1">
    <location>
        <begin position="1"/>
        <end position="27"/>
    </location>
</feature>
<dbReference type="Pfam" id="PF25976">
    <property type="entry name" value="LpqB_N"/>
    <property type="match status" value="1"/>
</dbReference>
<feature type="chain" id="PRO_5038473699" description="GerMN domain-containing protein" evidence="1">
    <location>
        <begin position="28"/>
        <end position="551"/>
    </location>
</feature>
<dbReference type="OrthoDB" id="3226781at2"/>
<proteinExistence type="predicted"/>
<evidence type="ECO:0000313" key="3">
    <source>
        <dbReference type="EMBL" id="RHA39378.1"/>
    </source>
</evidence>
<dbReference type="Proteomes" id="UP000283374">
    <property type="component" value="Unassembled WGS sequence"/>
</dbReference>
<evidence type="ECO:0000256" key="1">
    <source>
        <dbReference type="SAM" id="SignalP"/>
    </source>
</evidence>
<keyword evidence="4" id="KW-1185">Reference proteome</keyword>
<reference evidence="3 4" key="1">
    <citation type="submission" date="2018-08" db="EMBL/GenBank/DDBJ databases">
        <title>Cellulomonas rhizosphaerae sp. nov., a novel actinomycete isolated from soil.</title>
        <authorList>
            <person name="Tian Y."/>
        </authorList>
    </citation>
    <scope>NUCLEOTIDE SEQUENCE [LARGE SCALE GENOMIC DNA]</scope>
    <source>
        <strain evidence="3 4">NEAU-TCZ24</strain>
    </source>
</reference>
<gene>
    <name evidence="3" type="ORF">D1825_11970</name>
</gene>
<dbReference type="InterPro" id="IPR018910">
    <property type="entry name" value="LpqB_C"/>
</dbReference>
<evidence type="ECO:0000259" key="2">
    <source>
        <dbReference type="SMART" id="SM00909"/>
    </source>
</evidence>
<dbReference type="RefSeq" id="WP_118767649.1">
    <property type="nucleotide sequence ID" value="NZ_QWKP01000205.1"/>
</dbReference>
<accession>A0A413RKB7</accession>
<protein>
    <recommendedName>
        <fullName evidence="2">GerMN domain-containing protein</fullName>
    </recommendedName>
</protein>